<dbReference type="SUPFAM" id="SSF53686">
    <property type="entry name" value="Tryptophan synthase beta subunit-like PLP-dependent enzymes"/>
    <property type="match status" value="1"/>
</dbReference>
<protein>
    <submittedName>
        <fullName evidence="7">Pyridoxal-phosphate dependent enzyme</fullName>
    </submittedName>
</protein>
<organism evidence="7 8">
    <name type="scientific">Spongiibacter nanhainus</name>
    <dbReference type="NCBI Taxonomy" id="2794344"/>
    <lineage>
        <taxon>Bacteria</taxon>
        <taxon>Pseudomonadati</taxon>
        <taxon>Pseudomonadota</taxon>
        <taxon>Gammaproteobacteria</taxon>
        <taxon>Cellvibrionales</taxon>
        <taxon>Spongiibacteraceae</taxon>
        <taxon>Spongiibacter</taxon>
    </lineage>
</organism>
<evidence type="ECO:0000256" key="3">
    <source>
        <dbReference type="ARBA" id="ARBA00022898"/>
    </source>
</evidence>
<dbReference type="GO" id="GO:0019148">
    <property type="term" value="F:D-cysteine desulfhydrase activity"/>
    <property type="evidence" value="ECO:0007669"/>
    <property type="project" value="TreeGrafter"/>
</dbReference>
<dbReference type="PIRSF" id="PIRSF006278">
    <property type="entry name" value="ACCD_DCysDesulf"/>
    <property type="match status" value="1"/>
</dbReference>
<evidence type="ECO:0000256" key="5">
    <source>
        <dbReference type="PIRSR" id="PIRSR006278-2"/>
    </source>
</evidence>
<dbReference type="Pfam" id="PF00291">
    <property type="entry name" value="PALP"/>
    <property type="match status" value="1"/>
</dbReference>
<dbReference type="RefSeq" id="WP_198571113.1">
    <property type="nucleotide sequence ID" value="NZ_CP066167.1"/>
</dbReference>
<dbReference type="InterPro" id="IPR001926">
    <property type="entry name" value="TrpB-like_PALP"/>
</dbReference>
<keyword evidence="8" id="KW-1185">Reference proteome</keyword>
<sequence>MAPVIESLAGWRDPGIDILRLDQLHGAASGNKWYKLQRHLEAARQRGAATLVSFGGPWSNHLHALAALGHQVGLSTVGLVRGDGQDSTAMLEDAKRWGMTIQFVGYGAYRRRYDPQWQADCLTAFPNAYLIPEGGAGELGLRGCADIARWIPQGVYHRVMLACGSGTTLAGLASALPVTTEVVGISPLKQTAQVERDIATALAGRPAAPWRVDKRFHLGGFGRLSPELVEFVPGFEADQGIPLDPVYTAKLCYAAAAMHRTGELAGWGRVLLVHTGGLQGRRGFPTVFGD</sequence>
<comment type="cofactor">
    <cofactor evidence="1">
        <name>pyridoxal 5'-phosphate</name>
        <dbReference type="ChEBI" id="CHEBI:597326"/>
    </cofactor>
</comment>
<dbReference type="KEGG" id="snan:I6N98_07220"/>
<dbReference type="InterPro" id="IPR027278">
    <property type="entry name" value="ACCD_DCysDesulf"/>
</dbReference>
<dbReference type="EMBL" id="CP066167">
    <property type="protein sequence ID" value="QQD19629.1"/>
    <property type="molecule type" value="Genomic_DNA"/>
</dbReference>
<dbReference type="InterPro" id="IPR036052">
    <property type="entry name" value="TrpB-like_PALP_sf"/>
</dbReference>
<dbReference type="PANTHER" id="PTHR43780">
    <property type="entry name" value="1-AMINOCYCLOPROPANE-1-CARBOXYLATE DEAMINASE-RELATED"/>
    <property type="match status" value="1"/>
</dbReference>
<dbReference type="AlphaFoldDB" id="A0A7T4R360"/>
<evidence type="ECO:0000256" key="4">
    <source>
        <dbReference type="PIRSR" id="PIRSR006278-1"/>
    </source>
</evidence>
<feature type="domain" description="Tryptophan synthase beta chain-like PALP" evidence="6">
    <location>
        <begin position="20"/>
        <end position="276"/>
    </location>
</feature>
<feature type="modified residue" description="N6-(pyridoxal phosphate)lysine" evidence="5">
    <location>
        <position position="32"/>
    </location>
</feature>
<accession>A0A7T4R360</accession>
<evidence type="ECO:0000256" key="1">
    <source>
        <dbReference type="ARBA" id="ARBA00001933"/>
    </source>
</evidence>
<evidence type="ECO:0000256" key="2">
    <source>
        <dbReference type="ARBA" id="ARBA00008639"/>
    </source>
</evidence>
<evidence type="ECO:0000313" key="7">
    <source>
        <dbReference type="EMBL" id="QQD19629.1"/>
    </source>
</evidence>
<dbReference type="Gene3D" id="3.40.50.1100">
    <property type="match status" value="2"/>
</dbReference>
<dbReference type="Proteomes" id="UP000596063">
    <property type="component" value="Chromosome"/>
</dbReference>
<reference evidence="7 8" key="1">
    <citation type="submission" date="2020-12" db="EMBL/GenBank/DDBJ databases">
        <authorList>
            <person name="Shan Y."/>
        </authorList>
    </citation>
    <scope>NUCLEOTIDE SEQUENCE [LARGE SCALE GENOMIC DNA]</scope>
    <source>
        <strain evidence="8">csc3.9</strain>
    </source>
</reference>
<gene>
    <name evidence="7" type="ORF">I6N98_07220</name>
</gene>
<keyword evidence="3 5" id="KW-0663">Pyridoxal phosphate</keyword>
<proteinExistence type="inferred from homology"/>
<name>A0A7T4R360_9GAMM</name>
<comment type="similarity">
    <text evidence="2">Belongs to the ACC deaminase/D-cysteine desulfhydrase family.</text>
</comment>
<evidence type="ECO:0000313" key="8">
    <source>
        <dbReference type="Proteomes" id="UP000596063"/>
    </source>
</evidence>
<evidence type="ECO:0000259" key="6">
    <source>
        <dbReference type="Pfam" id="PF00291"/>
    </source>
</evidence>
<feature type="active site" description="Nucleophile" evidence="4">
    <location>
        <position position="59"/>
    </location>
</feature>
<dbReference type="PANTHER" id="PTHR43780:SF2">
    <property type="entry name" value="1-AMINOCYCLOPROPANE-1-CARBOXYLATE DEAMINASE-RELATED"/>
    <property type="match status" value="1"/>
</dbReference>